<comment type="caution">
    <text evidence="2">The sequence shown here is derived from an EMBL/GenBank/DDBJ whole genome shotgun (WGS) entry which is preliminary data.</text>
</comment>
<dbReference type="Proteomes" id="UP001500503">
    <property type="component" value="Unassembled WGS sequence"/>
</dbReference>
<proteinExistence type="predicted"/>
<evidence type="ECO:0000259" key="1">
    <source>
        <dbReference type="Pfam" id="PF13228"/>
    </source>
</evidence>
<organism evidence="2 3">
    <name type="scientific">Actinoallomurus oryzae</name>
    <dbReference type="NCBI Taxonomy" id="502180"/>
    <lineage>
        <taxon>Bacteria</taxon>
        <taxon>Bacillati</taxon>
        <taxon>Actinomycetota</taxon>
        <taxon>Actinomycetes</taxon>
        <taxon>Streptosporangiales</taxon>
        <taxon>Thermomonosporaceae</taxon>
        <taxon>Actinoallomurus</taxon>
    </lineage>
</organism>
<accession>A0ABP8PHK3</accession>
<gene>
    <name evidence="2" type="ORF">GCM10023191_011950</name>
</gene>
<protein>
    <submittedName>
        <fullName evidence="2">DUF4037 domain-containing protein</fullName>
    </submittedName>
</protein>
<evidence type="ECO:0000313" key="2">
    <source>
        <dbReference type="EMBL" id="GAA4486218.1"/>
    </source>
</evidence>
<dbReference type="InterPro" id="IPR025117">
    <property type="entry name" value="DUF4037"/>
</dbReference>
<keyword evidence="3" id="KW-1185">Reference proteome</keyword>
<sequence>MRAVACFCCGGAVDVSGAGLARSFAAEVVEPLLDRVFPGLSYATARLGSGSDVLGLDDTMSRDHDWGCRLTLLVEDGAPVPRIIEVLERELPQTFQGRPVRFPVTWDAARRHNVDTATVRDFAVGRLGVDPLGGLSAVDWLSLTGQSVLEVTAGPVFTDRTTTLARCRQVLRWYPPDVERYVLAAGWKRLAQQMPFVGRTAERGDELGSRLLCAELAADVVSLAFTLSRRWQPYAKWRGTVFATLPVAARLDLRRVVAASGWKEREQALAEAAEALLDVQRQRGLPTPARAVTPFWDRPYRTIDEEVVRGLLAEIADPEIRRLPPAGSVEQWVGCVDVLSHAGRRASLRDVYEHWN</sequence>
<evidence type="ECO:0000313" key="3">
    <source>
        <dbReference type="Proteomes" id="UP001500503"/>
    </source>
</evidence>
<dbReference type="EMBL" id="BAABHF010000010">
    <property type="protein sequence ID" value="GAA4486218.1"/>
    <property type="molecule type" value="Genomic_DNA"/>
</dbReference>
<reference evidence="3" key="1">
    <citation type="journal article" date="2019" name="Int. J. Syst. Evol. Microbiol.">
        <title>The Global Catalogue of Microorganisms (GCM) 10K type strain sequencing project: providing services to taxonomists for standard genome sequencing and annotation.</title>
        <authorList>
            <consortium name="The Broad Institute Genomics Platform"/>
            <consortium name="The Broad Institute Genome Sequencing Center for Infectious Disease"/>
            <person name="Wu L."/>
            <person name="Ma J."/>
        </authorList>
    </citation>
    <scope>NUCLEOTIDE SEQUENCE [LARGE SCALE GENOMIC DNA]</scope>
    <source>
        <strain evidence="3">JCM 17933</strain>
    </source>
</reference>
<dbReference type="Pfam" id="PF13228">
    <property type="entry name" value="DUF4037"/>
    <property type="match status" value="1"/>
</dbReference>
<name>A0ABP8PHK3_9ACTN</name>
<feature type="domain" description="DUF4037" evidence="1">
    <location>
        <begin position="140"/>
        <end position="237"/>
    </location>
</feature>